<feature type="transmembrane region" description="Helical" evidence="1">
    <location>
        <begin position="74"/>
        <end position="92"/>
    </location>
</feature>
<dbReference type="InterPro" id="IPR036938">
    <property type="entry name" value="PAP2/HPO_sf"/>
</dbReference>
<feature type="transmembrane region" description="Helical" evidence="1">
    <location>
        <begin position="46"/>
        <end position="67"/>
    </location>
</feature>
<feature type="transmembrane region" description="Helical" evidence="1">
    <location>
        <begin position="160"/>
        <end position="182"/>
    </location>
</feature>
<feature type="transmembrane region" description="Helical" evidence="1">
    <location>
        <begin position="132"/>
        <end position="154"/>
    </location>
</feature>
<reference evidence="3 4" key="1">
    <citation type="submission" date="2019-09" db="EMBL/GenBank/DDBJ databases">
        <authorList>
            <person name="Wang X."/>
        </authorList>
    </citation>
    <scope>NUCLEOTIDE SEQUENCE [LARGE SCALE GENOMIC DNA]</scope>
    <source>
        <strain evidence="3 4">CICC 11023</strain>
    </source>
</reference>
<dbReference type="SUPFAM" id="SSF48317">
    <property type="entry name" value="Acid phosphatase/Vanadium-dependent haloperoxidase"/>
    <property type="match status" value="1"/>
</dbReference>
<dbReference type="Gene3D" id="1.20.144.10">
    <property type="entry name" value="Phosphatidic acid phosphatase type 2/haloperoxidase"/>
    <property type="match status" value="1"/>
</dbReference>
<feature type="domain" description="Phosphatidic acid phosphatase type 2/haloperoxidase" evidence="2">
    <location>
        <begin position="104"/>
        <end position="179"/>
    </location>
</feature>
<sequence>MVSAAVTGLVPLTFPPDGGATAFDRAVATRIHSAFDARPGIYPALVLPSNGYILLPLSLLAGAWFGYRGRWRRAAIMVLVPELALGLNALLWKPLWDRHLHDYLAYPSGHTVHLVAIATAFIVLIDSIRARLLAFAVAVVAMLAAAVGMIGLDYHLPTDIIGGAAVAIATVLALCWAAQALFDRPGRTEQHSTQ</sequence>
<proteinExistence type="predicted"/>
<evidence type="ECO:0000256" key="1">
    <source>
        <dbReference type="SAM" id="Phobius"/>
    </source>
</evidence>
<evidence type="ECO:0000313" key="4">
    <source>
        <dbReference type="Proteomes" id="UP000323876"/>
    </source>
</evidence>
<comment type="caution">
    <text evidence="3">The sequence shown here is derived from an EMBL/GenBank/DDBJ whole genome shotgun (WGS) entry which is preliminary data.</text>
</comment>
<keyword evidence="1" id="KW-0812">Transmembrane</keyword>
<keyword evidence="4" id="KW-1185">Reference proteome</keyword>
<dbReference type="Pfam" id="PF01569">
    <property type="entry name" value="PAP2"/>
    <property type="match status" value="1"/>
</dbReference>
<keyword evidence="1" id="KW-0472">Membrane</keyword>
<evidence type="ECO:0000259" key="2">
    <source>
        <dbReference type="Pfam" id="PF01569"/>
    </source>
</evidence>
<gene>
    <name evidence="3" type="ORF">F3087_11480</name>
</gene>
<dbReference type="EMBL" id="VXLC01000003">
    <property type="protein sequence ID" value="KAA8889695.1"/>
    <property type="molecule type" value="Genomic_DNA"/>
</dbReference>
<dbReference type="AlphaFoldDB" id="A0A5N0ENW3"/>
<keyword evidence="1" id="KW-1133">Transmembrane helix</keyword>
<protein>
    <submittedName>
        <fullName evidence="3">Phosphatase PAP2 family protein</fullName>
    </submittedName>
</protein>
<evidence type="ECO:0000313" key="3">
    <source>
        <dbReference type="EMBL" id="KAA8889695.1"/>
    </source>
</evidence>
<dbReference type="OrthoDB" id="4571073at2"/>
<accession>A0A5N0ENW3</accession>
<name>A0A5N0ENW3_9NOCA</name>
<organism evidence="3 4">
    <name type="scientific">Nocardia colli</name>
    <dbReference type="NCBI Taxonomy" id="2545717"/>
    <lineage>
        <taxon>Bacteria</taxon>
        <taxon>Bacillati</taxon>
        <taxon>Actinomycetota</taxon>
        <taxon>Actinomycetes</taxon>
        <taxon>Mycobacteriales</taxon>
        <taxon>Nocardiaceae</taxon>
        <taxon>Nocardia</taxon>
    </lineage>
</organism>
<dbReference type="InterPro" id="IPR000326">
    <property type="entry name" value="PAP2/HPO"/>
</dbReference>
<dbReference type="Proteomes" id="UP000323876">
    <property type="component" value="Unassembled WGS sequence"/>
</dbReference>
<feature type="transmembrane region" description="Helical" evidence="1">
    <location>
        <begin position="104"/>
        <end position="125"/>
    </location>
</feature>